<dbReference type="PROSITE" id="PS00194">
    <property type="entry name" value="THIOREDOXIN_1"/>
    <property type="match status" value="1"/>
</dbReference>
<proteinExistence type="predicted"/>
<protein>
    <recommendedName>
        <fullName evidence="5">Thioredoxin domain-containing protein</fullName>
    </recommendedName>
</protein>
<dbReference type="CDD" id="cd02966">
    <property type="entry name" value="TlpA_like_family"/>
    <property type="match status" value="1"/>
</dbReference>
<keyword evidence="2" id="KW-0201">Cytochrome c-type biogenesis</keyword>
<dbReference type="SUPFAM" id="SSF52833">
    <property type="entry name" value="Thioredoxin-like"/>
    <property type="match status" value="1"/>
</dbReference>
<evidence type="ECO:0000256" key="4">
    <source>
        <dbReference type="ARBA" id="ARBA00023284"/>
    </source>
</evidence>
<dbReference type="EMBL" id="UINC01001225">
    <property type="protein sequence ID" value="SUZ74865.1"/>
    <property type="molecule type" value="Genomic_DNA"/>
</dbReference>
<dbReference type="PANTHER" id="PTHR42852:SF6">
    <property type="entry name" value="THIOL:DISULFIDE INTERCHANGE PROTEIN DSBE"/>
    <property type="match status" value="1"/>
</dbReference>
<organism evidence="6">
    <name type="scientific">marine metagenome</name>
    <dbReference type="NCBI Taxonomy" id="408172"/>
    <lineage>
        <taxon>unclassified sequences</taxon>
        <taxon>metagenomes</taxon>
        <taxon>ecological metagenomes</taxon>
    </lineage>
</organism>
<name>A0A381Q687_9ZZZZ</name>
<feature type="non-terminal residue" evidence="6">
    <location>
        <position position="1"/>
    </location>
</feature>
<accession>A0A381Q687</accession>
<feature type="domain" description="Thioredoxin" evidence="5">
    <location>
        <begin position="23"/>
        <end position="166"/>
    </location>
</feature>
<dbReference type="InterPro" id="IPR000866">
    <property type="entry name" value="AhpC/TSA"/>
</dbReference>
<dbReference type="PANTHER" id="PTHR42852">
    <property type="entry name" value="THIOL:DISULFIDE INTERCHANGE PROTEIN DSBE"/>
    <property type="match status" value="1"/>
</dbReference>
<evidence type="ECO:0000313" key="6">
    <source>
        <dbReference type="EMBL" id="SUZ74865.1"/>
    </source>
</evidence>
<dbReference type="PROSITE" id="PS51352">
    <property type="entry name" value="THIOREDOXIN_2"/>
    <property type="match status" value="1"/>
</dbReference>
<dbReference type="InterPro" id="IPR017937">
    <property type="entry name" value="Thioredoxin_CS"/>
</dbReference>
<dbReference type="AlphaFoldDB" id="A0A381Q687"/>
<dbReference type="GO" id="GO:0016491">
    <property type="term" value="F:oxidoreductase activity"/>
    <property type="evidence" value="ECO:0007669"/>
    <property type="project" value="InterPro"/>
</dbReference>
<dbReference type="GO" id="GO:0030313">
    <property type="term" value="C:cell envelope"/>
    <property type="evidence" value="ECO:0007669"/>
    <property type="project" value="UniProtKB-SubCell"/>
</dbReference>
<evidence type="ECO:0000256" key="1">
    <source>
        <dbReference type="ARBA" id="ARBA00004196"/>
    </source>
</evidence>
<dbReference type="InterPro" id="IPR013766">
    <property type="entry name" value="Thioredoxin_domain"/>
</dbReference>
<dbReference type="Pfam" id="PF00578">
    <property type="entry name" value="AhpC-TSA"/>
    <property type="match status" value="1"/>
</dbReference>
<dbReference type="GO" id="GO:0017004">
    <property type="term" value="P:cytochrome complex assembly"/>
    <property type="evidence" value="ECO:0007669"/>
    <property type="project" value="UniProtKB-KW"/>
</dbReference>
<gene>
    <name evidence="6" type="ORF">METZ01_LOCUS27719</name>
</gene>
<evidence type="ECO:0000256" key="3">
    <source>
        <dbReference type="ARBA" id="ARBA00023157"/>
    </source>
</evidence>
<evidence type="ECO:0000256" key="2">
    <source>
        <dbReference type="ARBA" id="ARBA00022748"/>
    </source>
</evidence>
<keyword evidence="3" id="KW-1015">Disulfide bond</keyword>
<reference evidence="6" key="1">
    <citation type="submission" date="2018-05" db="EMBL/GenBank/DDBJ databases">
        <authorList>
            <person name="Lanie J.A."/>
            <person name="Ng W.-L."/>
            <person name="Kazmierczak K.M."/>
            <person name="Andrzejewski T.M."/>
            <person name="Davidsen T.M."/>
            <person name="Wayne K.J."/>
            <person name="Tettelin H."/>
            <person name="Glass J.I."/>
            <person name="Rusch D."/>
            <person name="Podicherti R."/>
            <person name="Tsui H.-C.T."/>
            <person name="Winkler M.E."/>
        </authorList>
    </citation>
    <scope>NUCLEOTIDE SEQUENCE</scope>
</reference>
<comment type="subcellular location">
    <subcellularLocation>
        <location evidence="1">Cell envelope</location>
    </subcellularLocation>
</comment>
<dbReference type="Gene3D" id="3.40.30.10">
    <property type="entry name" value="Glutaredoxin"/>
    <property type="match status" value="1"/>
</dbReference>
<sequence length="167" mass="18056">VRATLALLFWVSACAPSDLPSPPQVGDQAPEFQATSLDGTRTVALADYAGQTTLVNLWATWCAPCRFETPYLQAVYEENQDRGLMIVGVSVDSPSALDQVNDFLEEMGVTYDILLDPGMVSTDSFMPQGYPTSYLIDGEGVIRFARIGPIPEGDAEFLEALEQTLGG</sequence>
<dbReference type="InterPro" id="IPR036249">
    <property type="entry name" value="Thioredoxin-like_sf"/>
</dbReference>
<evidence type="ECO:0000259" key="5">
    <source>
        <dbReference type="PROSITE" id="PS51352"/>
    </source>
</evidence>
<keyword evidence="4" id="KW-0676">Redox-active center</keyword>
<dbReference type="GO" id="GO:0016209">
    <property type="term" value="F:antioxidant activity"/>
    <property type="evidence" value="ECO:0007669"/>
    <property type="project" value="InterPro"/>
</dbReference>
<dbReference type="InterPro" id="IPR050553">
    <property type="entry name" value="Thioredoxin_ResA/DsbE_sf"/>
</dbReference>